<proteinExistence type="inferred from homology"/>
<keyword evidence="10" id="KW-1185">Reference proteome</keyword>
<dbReference type="PROSITE" id="PS00389">
    <property type="entry name" value="ATPASE_DELTA"/>
    <property type="match status" value="1"/>
</dbReference>
<keyword evidence="3 8" id="KW-0375">Hydrogen ion transport</keyword>
<dbReference type="SUPFAM" id="SSF47928">
    <property type="entry name" value="N-terminal domain of the delta subunit of the F1F0-ATP synthase"/>
    <property type="match status" value="1"/>
</dbReference>
<dbReference type="Gene3D" id="1.10.520.20">
    <property type="entry name" value="N-terminal domain of the delta subunit of the F1F0-ATP synthase"/>
    <property type="match status" value="1"/>
</dbReference>
<dbReference type="EMBL" id="BMCH01000002">
    <property type="protein sequence ID" value="GGC24981.1"/>
    <property type="molecule type" value="Genomic_DNA"/>
</dbReference>
<keyword evidence="7 8" id="KW-0066">ATP synthesis</keyword>
<organism evidence="9 10">
    <name type="scientific">Asaia siamensis</name>
    <dbReference type="NCBI Taxonomy" id="110479"/>
    <lineage>
        <taxon>Bacteria</taxon>
        <taxon>Pseudomonadati</taxon>
        <taxon>Pseudomonadota</taxon>
        <taxon>Alphaproteobacteria</taxon>
        <taxon>Acetobacterales</taxon>
        <taxon>Acetobacteraceae</taxon>
        <taxon>Asaia</taxon>
    </lineage>
</organism>
<keyword evidence="5 8" id="KW-0472">Membrane</keyword>
<comment type="caution">
    <text evidence="9">The sequence shown here is derived from an EMBL/GenBank/DDBJ whole genome shotgun (WGS) entry which is preliminary data.</text>
</comment>
<gene>
    <name evidence="8 9" type="primary">atpH</name>
    <name evidence="9" type="ORF">GCM10007207_07940</name>
</gene>
<keyword evidence="6 8" id="KW-0139">CF(1)</keyword>
<keyword evidence="2 8" id="KW-0813">Transport</keyword>
<dbReference type="Pfam" id="PF00213">
    <property type="entry name" value="OSCP"/>
    <property type="match status" value="1"/>
</dbReference>
<accession>A0ABQ1LI76</accession>
<evidence type="ECO:0000256" key="8">
    <source>
        <dbReference type="HAMAP-Rule" id="MF_01416"/>
    </source>
</evidence>
<evidence type="ECO:0000256" key="2">
    <source>
        <dbReference type="ARBA" id="ARBA00022448"/>
    </source>
</evidence>
<name>A0ABQ1LI76_9PROT</name>
<sequence length="222" mass="23880">MVRWGKTLHGSPVGRQDVCVIGVGTPDVTVVETAEAPQVSLDSPGGVAHRYALALYEYAEEKSVLPEVLDQVRALRKLIVESAPLRDFLTDQSLDSRQAGQGLGAVLKAQGFSETLQRFIGVIARNRRAARLDDILGAVIALDAKRRGETVAEVRSAQPLSAAQRSALQTRLAEAGYARVSMIERVEPELIGGLVVQIGAKLFDTSIRGRLTRIQNAMKGAA</sequence>
<evidence type="ECO:0000256" key="1">
    <source>
        <dbReference type="ARBA" id="ARBA00004370"/>
    </source>
</evidence>
<reference evidence="10" key="1">
    <citation type="journal article" date="2019" name="Int. J. Syst. Evol. Microbiol.">
        <title>The Global Catalogue of Microorganisms (GCM) 10K type strain sequencing project: providing services to taxonomists for standard genome sequencing and annotation.</title>
        <authorList>
            <consortium name="The Broad Institute Genomics Platform"/>
            <consortium name="The Broad Institute Genome Sequencing Center for Infectious Disease"/>
            <person name="Wu L."/>
            <person name="Ma J."/>
        </authorList>
    </citation>
    <scope>NUCLEOTIDE SEQUENCE [LARGE SCALE GENOMIC DNA]</scope>
    <source>
        <strain evidence="10">CCM 7132</strain>
    </source>
</reference>
<evidence type="ECO:0000256" key="4">
    <source>
        <dbReference type="ARBA" id="ARBA00023065"/>
    </source>
</evidence>
<evidence type="ECO:0000256" key="7">
    <source>
        <dbReference type="ARBA" id="ARBA00023310"/>
    </source>
</evidence>
<evidence type="ECO:0000256" key="5">
    <source>
        <dbReference type="ARBA" id="ARBA00023136"/>
    </source>
</evidence>
<protein>
    <recommendedName>
        <fullName evidence="8">ATP synthase subunit delta</fullName>
    </recommendedName>
    <alternativeName>
        <fullName evidence="8">ATP synthase F(1) sector subunit delta</fullName>
    </alternativeName>
    <alternativeName>
        <fullName evidence="8">F-type ATPase subunit delta</fullName>
        <shortName evidence="8">F-ATPase subunit delta</shortName>
    </alternativeName>
</protein>
<comment type="function">
    <text evidence="8">This protein is part of the stalk that links CF(0) to CF(1). It either transmits conformational changes from CF(0) to CF(1) or is implicated in proton conduction.</text>
</comment>
<evidence type="ECO:0000313" key="10">
    <source>
        <dbReference type="Proteomes" id="UP000637769"/>
    </source>
</evidence>
<comment type="function">
    <text evidence="8">F(1)F(0) ATP synthase produces ATP from ADP in the presence of a proton or sodium gradient. F-type ATPases consist of two structural domains, F(1) containing the extramembraneous catalytic core and F(0) containing the membrane proton channel, linked together by a central stalk and a peripheral stalk. During catalysis, ATP synthesis in the catalytic domain of F(1) is coupled via a rotary mechanism of the central stalk subunits to proton translocation.</text>
</comment>
<dbReference type="Proteomes" id="UP000637769">
    <property type="component" value="Unassembled WGS sequence"/>
</dbReference>
<evidence type="ECO:0000256" key="3">
    <source>
        <dbReference type="ARBA" id="ARBA00022781"/>
    </source>
</evidence>
<dbReference type="InterPro" id="IPR020781">
    <property type="entry name" value="ATPase_OSCP/d_CS"/>
</dbReference>
<keyword evidence="8" id="KW-1003">Cell membrane</keyword>
<dbReference type="InterPro" id="IPR026015">
    <property type="entry name" value="ATP_synth_OSCP/delta_N_sf"/>
</dbReference>
<dbReference type="PANTHER" id="PTHR11910">
    <property type="entry name" value="ATP SYNTHASE DELTA CHAIN"/>
    <property type="match status" value="1"/>
</dbReference>
<dbReference type="HAMAP" id="MF_01416">
    <property type="entry name" value="ATP_synth_delta_bact"/>
    <property type="match status" value="1"/>
</dbReference>
<comment type="similarity">
    <text evidence="8">Belongs to the ATPase delta chain family.</text>
</comment>
<dbReference type="PRINTS" id="PR00125">
    <property type="entry name" value="ATPASEDELTA"/>
</dbReference>
<comment type="subcellular location">
    <subcellularLocation>
        <location evidence="8">Cell membrane</location>
        <topology evidence="8">Peripheral membrane protein</topology>
    </subcellularLocation>
    <subcellularLocation>
        <location evidence="1">Membrane</location>
    </subcellularLocation>
</comment>
<evidence type="ECO:0000256" key="6">
    <source>
        <dbReference type="ARBA" id="ARBA00023196"/>
    </source>
</evidence>
<evidence type="ECO:0000313" key="9">
    <source>
        <dbReference type="EMBL" id="GGC24981.1"/>
    </source>
</evidence>
<keyword evidence="4 8" id="KW-0406">Ion transport</keyword>
<dbReference type="NCBIfam" id="TIGR01145">
    <property type="entry name" value="ATP_synt_delta"/>
    <property type="match status" value="1"/>
</dbReference>
<dbReference type="InterPro" id="IPR000711">
    <property type="entry name" value="ATPase_OSCP/dsu"/>
</dbReference>